<dbReference type="InterPro" id="IPR016151">
    <property type="entry name" value="DNA_mismatch_repair_MutS_N"/>
</dbReference>
<evidence type="ECO:0000256" key="5">
    <source>
        <dbReference type="ARBA" id="ARBA00022840"/>
    </source>
</evidence>
<comment type="caution">
    <text evidence="15">The sequence shown here is derived from an EMBL/GenBank/DDBJ whole genome shotgun (WGS) entry which is preliminary data.</text>
</comment>
<keyword evidence="5" id="KW-0067">ATP-binding</keyword>
<keyword evidence="16" id="KW-1185">Reference proteome</keyword>
<evidence type="ECO:0000256" key="4">
    <source>
        <dbReference type="ARBA" id="ARBA00022763"/>
    </source>
</evidence>
<evidence type="ECO:0000256" key="11">
    <source>
        <dbReference type="SAM" id="Coils"/>
    </source>
</evidence>
<dbReference type="SMART" id="SM00533">
    <property type="entry name" value="MUTSd"/>
    <property type="match status" value="1"/>
</dbReference>
<dbReference type="Proteomes" id="UP000786811">
    <property type="component" value="Unassembled WGS sequence"/>
</dbReference>
<dbReference type="InterPro" id="IPR027417">
    <property type="entry name" value="P-loop_NTPase"/>
</dbReference>
<dbReference type="Gene3D" id="3.90.640.10">
    <property type="entry name" value="Actin, Chain A, domain 4"/>
    <property type="match status" value="1"/>
</dbReference>
<dbReference type="SMART" id="SM00534">
    <property type="entry name" value="MUTSac"/>
    <property type="match status" value="1"/>
</dbReference>
<evidence type="ECO:0000256" key="8">
    <source>
        <dbReference type="ARBA" id="ARBA00023242"/>
    </source>
</evidence>
<gene>
    <name evidence="15" type="ORF">HICCMSTLAB_LOCUS7014</name>
</gene>
<dbReference type="InterPro" id="IPR043129">
    <property type="entry name" value="ATPase_NBD"/>
</dbReference>
<dbReference type="SUPFAM" id="SSF52540">
    <property type="entry name" value="P-loop containing nucleoside triphosphate hydrolases"/>
    <property type="match status" value="1"/>
</dbReference>
<dbReference type="PANTHER" id="PTHR11361:SF35">
    <property type="entry name" value="DNA MISMATCH REPAIR PROTEIN MSH2"/>
    <property type="match status" value="1"/>
</dbReference>
<dbReference type="InterPro" id="IPR036187">
    <property type="entry name" value="DNA_mismatch_repair_MutS_sf"/>
</dbReference>
<organism evidence="15 16">
    <name type="scientific">Cotesia congregata</name>
    <name type="common">Parasitoid wasp</name>
    <name type="synonym">Apanteles congregatus</name>
    <dbReference type="NCBI Taxonomy" id="51543"/>
    <lineage>
        <taxon>Eukaryota</taxon>
        <taxon>Metazoa</taxon>
        <taxon>Ecdysozoa</taxon>
        <taxon>Arthropoda</taxon>
        <taxon>Hexapoda</taxon>
        <taxon>Insecta</taxon>
        <taxon>Pterygota</taxon>
        <taxon>Neoptera</taxon>
        <taxon>Endopterygota</taxon>
        <taxon>Hymenoptera</taxon>
        <taxon>Apocrita</taxon>
        <taxon>Ichneumonoidea</taxon>
        <taxon>Braconidae</taxon>
        <taxon>Microgastrinae</taxon>
        <taxon>Cotesia</taxon>
    </lineage>
</organism>
<evidence type="ECO:0000256" key="3">
    <source>
        <dbReference type="ARBA" id="ARBA00022741"/>
    </source>
</evidence>
<keyword evidence="6 10" id="KW-0238">DNA-binding</keyword>
<dbReference type="EMBL" id="CAJNRD030001120">
    <property type="protein sequence ID" value="CAG5093688.1"/>
    <property type="molecule type" value="Genomic_DNA"/>
</dbReference>
<evidence type="ECO:0000256" key="2">
    <source>
        <dbReference type="ARBA" id="ARBA00006271"/>
    </source>
</evidence>
<evidence type="ECO:0000259" key="13">
    <source>
        <dbReference type="SMART" id="SM00533"/>
    </source>
</evidence>
<dbReference type="GO" id="GO:0006298">
    <property type="term" value="P:mismatch repair"/>
    <property type="evidence" value="ECO:0007669"/>
    <property type="project" value="InterPro"/>
</dbReference>
<evidence type="ECO:0000256" key="9">
    <source>
        <dbReference type="RuleBase" id="RU000487"/>
    </source>
</evidence>
<dbReference type="SUPFAM" id="SSF53067">
    <property type="entry name" value="Actin-like ATPase domain"/>
    <property type="match status" value="2"/>
</dbReference>
<dbReference type="Gene3D" id="1.10.1420.10">
    <property type="match status" value="3"/>
</dbReference>
<feature type="domain" description="DNA mismatch repair proteins mutS family" evidence="14">
    <location>
        <begin position="629"/>
        <end position="741"/>
    </location>
</feature>
<feature type="domain" description="DNA mismatch repair protein MutS core" evidence="13">
    <location>
        <begin position="317"/>
        <end position="612"/>
    </location>
</feature>
<name>A0A8J2MNA8_COTCN</name>
<reference evidence="15" key="1">
    <citation type="submission" date="2021-04" db="EMBL/GenBank/DDBJ databases">
        <authorList>
            <person name="Chebbi M.A.C M."/>
        </authorList>
    </citation>
    <scope>NUCLEOTIDE SEQUENCE</scope>
</reference>
<dbReference type="Gene3D" id="3.40.1170.10">
    <property type="entry name" value="DNA repair protein MutS, domain I"/>
    <property type="match status" value="1"/>
</dbReference>
<dbReference type="Gene3D" id="3.30.420.40">
    <property type="match status" value="2"/>
</dbReference>
<evidence type="ECO:0000256" key="7">
    <source>
        <dbReference type="ARBA" id="ARBA00023204"/>
    </source>
</evidence>
<dbReference type="GO" id="GO:0006312">
    <property type="term" value="P:mitotic recombination"/>
    <property type="evidence" value="ECO:0007669"/>
    <property type="project" value="TreeGrafter"/>
</dbReference>
<evidence type="ECO:0000313" key="16">
    <source>
        <dbReference type="Proteomes" id="UP000786811"/>
    </source>
</evidence>
<keyword evidence="7 10" id="KW-0234">DNA repair</keyword>
<dbReference type="SMART" id="SM00268">
    <property type="entry name" value="ACTIN"/>
    <property type="match status" value="1"/>
</dbReference>
<dbReference type="InterPro" id="IPR007695">
    <property type="entry name" value="DNA_mismatch_repair_MutS-lik_N"/>
</dbReference>
<keyword evidence="11" id="KW-0175">Coiled coil</keyword>
<dbReference type="InterPro" id="IPR004000">
    <property type="entry name" value="Actin"/>
</dbReference>
<dbReference type="InterPro" id="IPR007860">
    <property type="entry name" value="DNA_mmatch_repair_MutS_con_dom"/>
</dbReference>
<dbReference type="SUPFAM" id="SSF48334">
    <property type="entry name" value="DNA repair protein MutS, domain III"/>
    <property type="match status" value="1"/>
</dbReference>
<dbReference type="Pfam" id="PF01624">
    <property type="entry name" value="MutS_I"/>
    <property type="match status" value="1"/>
</dbReference>
<dbReference type="InterPro" id="IPR036678">
    <property type="entry name" value="MutS_con_dom_sf"/>
</dbReference>
<dbReference type="InterPro" id="IPR007861">
    <property type="entry name" value="DNA_mismatch_repair_MutS_clamp"/>
</dbReference>
<keyword evidence="3 10" id="KW-0547">Nucleotide-binding</keyword>
<evidence type="ECO:0000256" key="6">
    <source>
        <dbReference type="ARBA" id="ARBA00023125"/>
    </source>
</evidence>
<dbReference type="GO" id="GO:0005524">
    <property type="term" value="F:ATP binding"/>
    <property type="evidence" value="ECO:0007669"/>
    <property type="project" value="UniProtKB-KW"/>
</dbReference>
<evidence type="ECO:0000259" key="14">
    <source>
        <dbReference type="SMART" id="SM00534"/>
    </source>
</evidence>
<dbReference type="Pfam" id="PF05192">
    <property type="entry name" value="MutS_III"/>
    <property type="match status" value="1"/>
</dbReference>
<keyword evidence="4 10" id="KW-0227">DNA damage</keyword>
<dbReference type="GO" id="GO:0032301">
    <property type="term" value="C:MutSalpha complex"/>
    <property type="evidence" value="ECO:0007669"/>
    <property type="project" value="TreeGrafter"/>
</dbReference>
<dbReference type="FunFam" id="3.30.420.110:FF:000002">
    <property type="entry name" value="DNA mismatch repair protein"/>
    <property type="match status" value="1"/>
</dbReference>
<dbReference type="Gene3D" id="3.40.50.300">
    <property type="entry name" value="P-loop containing nucleotide triphosphate hydrolases"/>
    <property type="match status" value="2"/>
</dbReference>
<comment type="function">
    <text evidence="10">Component of the post-replicative DNA mismatch repair system (MMR).</text>
</comment>
<evidence type="ECO:0000256" key="12">
    <source>
        <dbReference type="SAM" id="MobiDB-lite"/>
    </source>
</evidence>
<dbReference type="Gene3D" id="3.30.420.110">
    <property type="entry name" value="MutS, connector domain"/>
    <property type="match status" value="1"/>
</dbReference>
<dbReference type="InterPro" id="IPR000432">
    <property type="entry name" value="DNA_mismatch_repair_MutS_C"/>
</dbReference>
<comment type="subcellular location">
    <subcellularLocation>
        <location evidence="1">Nucleus</location>
    </subcellularLocation>
</comment>
<comment type="similarity">
    <text evidence="2 10">Belongs to the DNA mismatch repair MutS family.</text>
</comment>
<comment type="similarity">
    <text evidence="9">Belongs to the actin family.</text>
</comment>
<proteinExistence type="inferred from homology"/>
<sequence>MVSPVSRMVEVDVKSRRLELKSSSTIQFFKRSDYYTCHGEDALFVSNEVFKTTSSCKMIGAEPNKLESVLVNKANFENLIKDLLLVRRYRVEVYEDKGTGRNRNWVVEYKGSPGNLSQFEEILFDSGDIEADVIANGAIMAVIMGMEGKSKVVGLSCIDTMSSVIRVAQFMDDEAFSNLEALTVSNSPKECLLIQSENSQDFETIKGIIERNNVMITLKKKKDFDKESLIQDLDKLLKFKKGEMESAHIYPETNLEHAMSATAGIIKYLDLLSDEGNLGQYKIEDLKQYHFLKLDSAAIRALNIDPPPEYRLGGNRGAATSIHELLDKCKTPQGHRLLSLWLKQPLQDLAHIKERHDIVEYFVNNSSVRSEVSNEYLRQIPDLEQLVKKLLRKKARLRDVYKIYDCVNRLPQLVEALSDDSTPAALKSMILEPLKENVADMEKYQQMVEETIDFDAKKMKSQLSKAAEDLGLEAEKSIKLECTSQQGYYFRVTMKEEKIVSRSKNYTVFDSIKSGVKFRNGTLEALNQEYLDDREKYEAEQKIIVTEVINLAIGYCSTIKNIAAVAAVLDVLCAFAVAATNTQKTYVRPKMLPSDAGEMKFIQARHPCVEGQEDVHYIANDIEFKRGESEFHIITGPNMGGKSTHLKTAGIVVLLAHIGSFVPCDEASMSMVDCIFARITILAENIPTVKNYHVTALVKGEDVVFLYAIKEGVSDQSFGINVARMVNLPPEVIEYAEKKLTDLEENQHIYEGYFEGPYSAAEKRKFVVEADALIEEFTGKCKALDPSLPEDELMKKINEKMKWLQLLSKVHFKFPDIKCLQLLSVSFKAMCYRLHMVITLNENVNGGTFPKCYHCSGYTCQRNCVEGSSAKVVIEIGNKYTWVITPHSGLRRHFSLFGIPKCDSKTHVQNTHPPPADKLNAGGGTSTSSRIKSDYKSIAKKLKSLKLSELTTTKIPRPSGPFCVFCNSVKLYREKKRLITHPLEAMCYTRANPLYQKLVNGYCTDTIEVLGIPNVDVVSPAEALLSDGSFSVLRTFVDHLFHQMELTATLRKPNAVLMFCEPLAMQPVLRKQLLHYLFQEVKVARVCLVPKPLAACAMLDVETCVVVDSGALSTTVAVVIGGRVIPHRWRLLPVGGWHVAYHLKQAMHWQPKEYHQIPISHLDTMAVKERCRLSYNIESEELRKGPTKREHINLRVDSYAEYKQFWKVSLGPELYVAPEMMYISLGLPQIIKDVTAGLSENTMQDCLSHILLTGGNTDLAGFALRLKKDLRETLPEYESVLEVRSCPGTHSWNVAMGSTYVPLAVHPDKTPPEYVEGNPFWLSREEYVLFGCQSLE</sequence>
<evidence type="ECO:0000256" key="1">
    <source>
        <dbReference type="ARBA" id="ARBA00004123"/>
    </source>
</evidence>
<dbReference type="OrthoDB" id="2688364at2759"/>
<dbReference type="GO" id="GO:0140664">
    <property type="term" value="F:ATP-dependent DNA damage sensor activity"/>
    <property type="evidence" value="ECO:0007669"/>
    <property type="project" value="InterPro"/>
</dbReference>
<keyword evidence="8" id="KW-0539">Nucleus</keyword>
<dbReference type="Pfam" id="PF00022">
    <property type="entry name" value="Actin"/>
    <property type="match status" value="1"/>
</dbReference>
<dbReference type="Pfam" id="PF05190">
    <property type="entry name" value="MutS_IV"/>
    <property type="match status" value="1"/>
</dbReference>
<feature type="coiled-coil region" evidence="11">
    <location>
        <begin position="373"/>
        <end position="400"/>
    </location>
</feature>
<protein>
    <submittedName>
        <fullName evidence="15">Similar to MSH2: DNA mismatch repair protein Msh2 (Homo sapiens)</fullName>
    </submittedName>
</protein>
<evidence type="ECO:0000256" key="10">
    <source>
        <dbReference type="RuleBase" id="RU003756"/>
    </source>
</evidence>
<evidence type="ECO:0000313" key="15">
    <source>
        <dbReference type="EMBL" id="CAG5093688.1"/>
    </source>
</evidence>
<dbReference type="GO" id="GO:0030983">
    <property type="term" value="F:mismatched DNA binding"/>
    <property type="evidence" value="ECO:0007669"/>
    <property type="project" value="InterPro"/>
</dbReference>
<dbReference type="Pfam" id="PF05188">
    <property type="entry name" value="MutS_II"/>
    <property type="match status" value="1"/>
</dbReference>
<dbReference type="InterPro" id="IPR007696">
    <property type="entry name" value="DNA_mismatch_repair_MutS_core"/>
</dbReference>
<dbReference type="InterPro" id="IPR045076">
    <property type="entry name" value="MutS"/>
</dbReference>
<dbReference type="Pfam" id="PF00488">
    <property type="entry name" value="MutS_V"/>
    <property type="match status" value="1"/>
</dbReference>
<feature type="region of interest" description="Disordered" evidence="12">
    <location>
        <begin position="909"/>
        <end position="928"/>
    </location>
</feature>
<accession>A0A8J2MNA8</accession>
<dbReference type="PANTHER" id="PTHR11361">
    <property type="entry name" value="DNA MISMATCH REPAIR PROTEIN MUTS FAMILY MEMBER"/>
    <property type="match status" value="1"/>
</dbReference>